<accession>A0ABP8N4P3</accession>
<evidence type="ECO:0000313" key="2">
    <source>
        <dbReference type="Proteomes" id="UP001500067"/>
    </source>
</evidence>
<name>A0ABP8N4P3_9BACT</name>
<comment type="caution">
    <text evidence="1">The sequence shown here is derived from an EMBL/GenBank/DDBJ whole genome shotgun (WGS) entry which is preliminary data.</text>
</comment>
<proteinExistence type="predicted"/>
<organism evidence="1 2">
    <name type="scientific">Nemorincola caseinilytica</name>
    <dbReference type="NCBI Taxonomy" id="2054315"/>
    <lineage>
        <taxon>Bacteria</taxon>
        <taxon>Pseudomonadati</taxon>
        <taxon>Bacteroidota</taxon>
        <taxon>Chitinophagia</taxon>
        <taxon>Chitinophagales</taxon>
        <taxon>Chitinophagaceae</taxon>
        <taxon>Nemorincola</taxon>
    </lineage>
</organism>
<evidence type="ECO:0000313" key="1">
    <source>
        <dbReference type="EMBL" id="GAA4461268.1"/>
    </source>
</evidence>
<evidence type="ECO:0008006" key="3">
    <source>
        <dbReference type="Google" id="ProtNLM"/>
    </source>
</evidence>
<dbReference type="EMBL" id="BAABFA010000005">
    <property type="protein sequence ID" value="GAA4461268.1"/>
    <property type="molecule type" value="Genomic_DNA"/>
</dbReference>
<dbReference type="Proteomes" id="UP001500067">
    <property type="component" value="Unassembled WGS sequence"/>
</dbReference>
<keyword evidence="2" id="KW-1185">Reference proteome</keyword>
<sequence>MLGCFMLTACDTEAARKKVSAAPAAKKDTVVAAPPAAAPEPPPPPTLDTATYNALTLHMVHDSASAKWPVKTGYPLPGALLPFHRIVAYYGNFYSTRMGILGEIEPESMLKKLQGEVAKWQEADSSVKVIPALHYIVVSAQGQPGKAGMYRLRMPFTQIDKTLELAAKINAIVFLDIQVGLSTLQKEIPELERYLALPNVHLAVDPEFSMKTGKVPGSVIGTFDAADLNYASEYLAELVKKNDLPPKILVVHRFTKGMVTNYKNIALRPEVQIVMDMDGWGFPAKKVNSYKLAVSSEPVQFTGFKLFYKNDIKTPPWNTIMSPKDVLKLYPKPMYIQYQ</sequence>
<reference evidence="2" key="1">
    <citation type="journal article" date="2019" name="Int. J. Syst. Evol. Microbiol.">
        <title>The Global Catalogue of Microorganisms (GCM) 10K type strain sequencing project: providing services to taxonomists for standard genome sequencing and annotation.</title>
        <authorList>
            <consortium name="The Broad Institute Genomics Platform"/>
            <consortium name="The Broad Institute Genome Sequencing Center for Infectious Disease"/>
            <person name="Wu L."/>
            <person name="Ma J."/>
        </authorList>
    </citation>
    <scope>NUCLEOTIDE SEQUENCE [LARGE SCALE GENOMIC DNA]</scope>
    <source>
        <strain evidence="2">JCM 32105</strain>
    </source>
</reference>
<protein>
    <recommendedName>
        <fullName evidence="3">Lipoprotein</fullName>
    </recommendedName>
</protein>
<gene>
    <name evidence="1" type="ORF">GCM10023093_05640</name>
</gene>